<dbReference type="OrthoDB" id="9810372at2"/>
<comment type="similarity">
    <text evidence="1">Belongs to the ROK (NagC/XylR) family.</text>
</comment>
<dbReference type="AlphaFoldDB" id="A0A267MIW1"/>
<protein>
    <submittedName>
        <fullName evidence="2">Transcriptional regulator</fullName>
    </submittedName>
</protein>
<proteinExistence type="inferred from homology"/>
<dbReference type="Gene3D" id="3.30.420.40">
    <property type="match status" value="2"/>
</dbReference>
<dbReference type="EMBL" id="NIBG01000007">
    <property type="protein sequence ID" value="PAB59521.1"/>
    <property type="molecule type" value="Genomic_DNA"/>
</dbReference>
<dbReference type="RefSeq" id="WP_095133473.1">
    <property type="nucleotide sequence ID" value="NZ_NIBG01000007.1"/>
</dbReference>
<dbReference type="Proteomes" id="UP000216024">
    <property type="component" value="Unassembled WGS sequence"/>
</dbReference>
<evidence type="ECO:0000256" key="1">
    <source>
        <dbReference type="ARBA" id="ARBA00006479"/>
    </source>
</evidence>
<dbReference type="Pfam" id="PF00480">
    <property type="entry name" value="ROK"/>
    <property type="match status" value="1"/>
</dbReference>
<organism evidence="2 3">
    <name type="scientific">Anaeromicrobium sediminis</name>
    <dbReference type="NCBI Taxonomy" id="1478221"/>
    <lineage>
        <taxon>Bacteria</taxon>
        <taxon>Bacillati</taxon>
        <taxon>Bacillota</taxon>
        <taxon>Clostridia</taxon>
        <taxon>Peptostreptococcales</taxon>
        <taxon>Thermotaleaceae</taxon>
        <taxon>Anaeromicrobium</taxon>
    </lineage>
</organism>
<dbReference type="PANTHER" id="PTHR18964:SF149">
    <property type="entry name" value="BIFUNCTIONAL UDP-N-ACETYLGLUCOSAMINE 2-EPIMERASE_N-ACETYLMANNOSAMINE KINASE"/>
    <property type="match status" value="1"/>
</dbReference>
<evidence type="ECO:0000313" key="3">
    <source>
        <dbReference type="Proteomes" id="UP000216024"/>
    </source>
</evidence>
<dbReference type="SUPFAM" id="SSF53067">
    <property type="entry name" value="Actin-like ATPase domain"/>
    <property type="match status" value="1"/>
</dbReference>
<sequence length="318" mass="34196">MKEFFCGIDLGGTKIDIGIVTREGKVIHNIKIPTEVENGPENAIKRMKETINVLLNKLDLSIEDLGGIGIGSPGPLDTKEGVILKTSNLTGWENTRIVDMLKEDFKNIPIRLENDANAATIGEYLFGSGKNHKDFVYITVSTGVGGGAIVNGHFQSGANSNAFEIGHTILNFNGPKCNCGNYGCIEAYASGTALERFAKEAIDSGEESLIKELAGEGKIKGEHIVGAAKEKDPLALKLIEDEGYYLGLSLYNVIANYNPEVIAIGGGLSNALNMFYDKMMETIKGMSLKANIEACQIKKAERSDCGLVGAAALSFYEY</sequence>
<dbReference type="InterPro" id="IPR043129">
    <property type="entry name" value="ATPase_NBD"/>
</dbReference>
<reference evidence="2 3" key="1">
    <citation type="submission" date="2017-06" db="EMBL/GenBank/DDBJ databases">
        <title>Draft genome sequence of anaerobic fermentative bacterium Anaeromicrobium sediminis DY2726D isolated from West Pacific Ocean sediments.</title>
        <authorList>
            <person name="Zeng X."/>
        </authorList>
    </citation>
    <scope>NUCLEOTIDE SEQUENCE [LARGE SCALE GENOMIC DNA]</scope>
    <source>
        <strain evidence="2 3">DY2726D</strain>
    </source>
</reference>
<accession>A0A267MIW1</accession>
<dbReference type="InterPro" id="IPR000600">
    <property type="entry name" value="ROK"/>
</dbReference>
<gene>
    <name evidence="2" type="ORF">CCE28_09915</name>
</gene>
<evidence type="ECO:0000313" key="2">
    <source>
        <dbReference type="EMBL" id="PAB59521.1"/>
    </source>
</evidence>
<dbReference type="PANTHER" id="PTHR18964">
    <property type="entry name" value="ROK (REPRESSOR, ORF, KINASE) FAMILY"/>
    <property type="match status" value="1"/>
</dbReference>
<keyword evidence="3" id="KW-1185">Reference proteome</keyword>
<name>A0A267MIW1_9FIRM</name>
<comment type="caution">
    <text evidence="2">The sequence shown here is derived from an EMBL/GenBank/DDBJ whole genome shotgun (WGS) entry which is preliminary data.</text>
</comment>